<evidence type="ECO:0000256" key="1">
    <source>
        <dbReference type="SAM" id="Phobius"/>
    </source>
</evidence>
<keyword evidence="1" id="KW-1133">Transmembrane helix</keyword>
<protein>
    <recommendedName>
        <fullName evidence="2">DUF6534 domain-containing protein</fullName>
    </recommendedName>
</protein>
<dbReference type="PANTHER" id="PTHR40465:SF1">
    <property type="entry name" value="DUF6534 DOMAIN-CONTAINING PROTEIN"/>
    <property type="match status" value="1"/>
</dbReference>
<dbReference type="EMBL" id="JANAWD010000035">
    <property type="protein sequence ID" value="KAJ3489968.1"/>
    <property type="molecule type" value="Genomic_DNA"/>
</dbReference>
<evidence type="ECO:0000259" key="2">
    <source>
        <dbReference type="Pfam" id="PF20152"/>
    </source>
</evidence>
<feature type="transmembrane region" description="Helical" evidence="1">
    <location>
        <begin position="127"/>
        <end position="147"/>
    </location>
</feature>
<dbReference type="Pfam" id="PF20152">
    <property type="entry name" value="DUF6534"/>
    <property type="match status" value="1"/>
</dbReference>
<comment type="caution">
    <text evidence="3">The sequence shown here is derived from an EMBL/GenBank/DDBJ whole genome shotgun (WGS) entry which is preliminary data.</text>
</comment>
<dbReference type="AlphaFoldDB" id="A0AAD5YMM8"/>
<dbReference type="PANTHER" id="PTHR40465">
    <property type="entry name" value="CHROMOSOME 1, WHOLE GENOME SHOTGUN SEQUENCE"/>
    <property type="match status" value="1"/>
</dbReference>
<reference evidence="3" key="1">
    <citation type="submission" date="2022-07" db="EMBL/GenBank/DDBJ databases">
        <title>Genome Sequence of Physisporinus lineatus.</title>
        <authorList>
            <person name="Buettner E."/>
        </authorList>
    </citation>
    <scope>NUCLEOTIDE SEQUENCE</scope>
    <source>
        <strain evidence="3">VT162</strain>
    </source>
</reference>
<keyword evidence="1" id="KW-0472">Membrane</keyword>
<sequence>MVLLLDAFHYYAISHYGDPKSLQSATRAIVAEIVVTAHHDLISPFGLHSIFGHRVMRLSKGKNKTLLTAAIVIFSLGVYVSALVVAVRVTKSVVRTLIVYSINFGALTSVAALACLITFIAPQGGMVYLGIFFVLPKLYLNSLLATLNARQSLWSQLTSNSDGPLVLPDMRSRFRIPSLQTTTGTEPSVSGIHVNTQTDIKFDPLPQTKAALPESKSSYFPGA</sequence>
<feature type="domain" description="DUF6534" evidence="2">
    <location>
        <begin position="82"/>
        <end position="152"/>
    </location>
</feature>
<feature type="transmembrane region" description="Helical" evidence="1">
    <location>
        <begin position="97"/>
        <end position="121"/>
    </location>
</feature>
<keyword evidence="1" id="KW-0812">Transmembrane</keyword>
<evidence type="ECO:0000313" key="4">
    <source>
        <dbReference type="Proteomes" id="UP001212997"/>
    </source>
</evidence>
<feature type="transmembrane region" description="Helical" evidence="1">
    <location>
        <begin position="66"/>
        <end position="85"/>
    </location>
</feature>
<evidence type="ECO:0000313" key="3">
    <source>
        <dbReference type="EMBL" id="KAJ3489968.1"/>
    </source>
</evidence>
<gene>
    <name evidence="3" type="ORF">NLI96_g1739</name>
</gene>
<name>A0AAD5YMM8_9APHY</name>
<dbReference type="Proteomes" id="UP001212997">
    <property type="component" value="Unassembled WGS sequence"/>
</dbReference>
<accession>A0AAD5YMM8</accession>
<keyword evidence="4" id="KW-1185">Reference proteome</keyword>
<dbReference type="InterPro" id="IPR045339">
    <property type="entry name" value="DUF6534"/>
</dbReference>
<organism evidence="3 4">
    <name type="scientific">Meripilus lineatus</name>
    <dbReference type="NCBI Taxonomy" id="2056292"/>
    <lineage>
        <taxon>Eukaryota</taxon>
        <taxon>Fungi</taxon>
        <taxon>Dikarya</taxon>
        <taxon>Basidiomycota</taxon>
        <taxon>Agaricomycotina</taxon>
        <taxon>Agaricomycetes</taxon>
        <taxon>Polyporales</taxon>
        <taxon>Meripilaceae</taxon>
        <taxon>Meripilus</taxon>
    </lineage>
</organism>
<proteinExistence type="predicted"/>